<evidence type="ECO:0008006" key="3">
    <source>
        <dbReference type="Google" id="ProtNLM"/>
    </source>
</evidence>
<dbReference type="Pfam" id="PF20288">
    <property type="entry name" value="MC2"/>
    <property type="match status" value="1"/>
</dbReference>
<keyword evidence="2" id="KW-1185">Reference proteome</keyword>
<dbReference type="EMBL" id="CAJZAG010000001">
    <property type="protein sequence ID" value="CAG9164514.1"/>
    <property type="molecule type" value="Genomic_DNA"/>
</dbReference>
<gene>
    <name evidence="1" type="ORF">LMG32289_00857</name>
</gene>
<dbReference type="InterPro" id="IPR046904">
    <property type="entry name" value="ABC-3C_MC2"/>
</dbReference>
<comment type="caution">
    <text evidence="1">The sequence shown here is derived from an EMBL/GenBank/DDBJ whole genome shotgun (WGS) entry which is preliminary data.</text>
</comment>
<dbReference type="Proteomes" id="UP000706525">
    <property type="component" value="Unassembled WGS sequence"/>
</dbReference>
<reference evidence="1 2" key="1">
    <citation type="submission" date="2021-08" db="EMBL/GenBank/DDBJ databases">
        <authorList>
            <person name="Peeters C."/>
        </authorList>
    </citation>
    <scope>NUCLEOTIDE SEQUENCE [LARGE SCALE GENOMIC DNA]</scope>
    <source>
        <strain evidence="1 2">LMG 32289</strain>
    </source>
</reference>
<evidence type="ECO:0000313" key="1">
    <source>
        <dbReference type="EMBL" id="CAG9164514.1"/>
    </source>
</evidence>
<dbReference type="RefSeq" id="WP_223982392.1">
    <property type="nucleotide sequence ID" value="NZ_CAJZAG010000001.1"/>
</dbReference>
<proteinExistence type="predicted"/>
<evidence type="ECO:0000313" key="2">
    <source>
        <dbReference type="Proteomes" id="UP000706525"/>
    </source>
</evidence>
<organism evidence="1 2">
    <name type="scientific">Cupriavidus pampae</name>
    <dbReference type="NCBI Taxonomy" id="659251"/>
    <lineage>
        <taxon>Bacteria</taxon>
        <taxon>Pseudomonadati</taxon>
        <taxon>Pseudomonadota</taxon>
        <taxon>Betaproteobacteria</taxon>
        <taxon>Burkholderiales</taxon>
        <taxon>Burkholderiaceae</taxon>
        <taxon>Cupriavidus</taxon>
    </lineage>
</organism>
<protein>
    <recommendedName>
        <fullName evidence="3">Threonine transporter RhtB</fullName>
    </recommendedName>
</protein>
<name>A0ABM8WB91_9BURK</name>
<sequence length="167" mass="18461">MTRSNAMRVFNSPFELGFRMVYLLSALRPGGADLQKLILLDYAVVYSGDLGGPDSLHTPVPYRGSELLSRRTLIEQGLHLMSSRGLVAAEMDDQGVTYVAGPAALTLVGSVAAPYFTRLFQRCEWAAKRFGAADSNTLTQEFTEQGHRWGAELEGLTLERSGQWRFD</sequence>
<accession>A0ABM8WB91</accession>